<gene>
    <name evidence="1" type="ORF">FA95DRAFT_1572815</name>
</gene>
<proteinExistence type="predicted"/>
<accession>A0ACB8RSR1</accession>
<comment type="caution">
    <text evidence="1">The sequence shown here is derived from an EMBL/GenBank/DDBJ whole genome shotgun (WGS) entry which is preliminary data.</text>
</comment>
<evidence type="ECO:0000313" key="1">
    <source>
        <dbReference type="EMBL" id="KAI0047005.1"/>
    </source>
</evidence>
<reference evidence="1" key="2">
    <citation type="journal article" date="2022" name="New Phytol.">
        <title>Evolutionary transition to the ectomycorrhizal habit in the genomes of a hyperdiverse lineage of mushroom-forming fungi.</title>
        <authorList>
            <person name="Looney B."/>
            <person name="Miyauchi S."/>
            <person name="Morin E."/>
            <person name="Drula E."/>
            <person name="Courty P.E."/>
            <person name="Kohler A."/>
            <person name="Kuo A."/>
            <person name="LaButti K."/>
            <person name="Pangilinan J."/>
            <person name="Lipzen A."/>
            <person name="Riley R."/>
            <person name="Andreopoulos W."/>
            <person name="He G."/>
            <person name="Johnson J."/>
            <person name="Nolan M."/>
            <person name="Tritt A."/>
            <person name="Barry K.W."/>
            <person name="Grigoriev I.V."/>
            <person name="Nagy L.G."/>
            <person name="Hibbett D."/>
            <person name="Henrissat B."/>
            <person name="Matheny P.B."/>
            <person name="Labbe J."/>
            <person name="Martin F.M."/>
        </authorList>
    </citation>
    <scope>NUCLEOTIDE SEQUENCE</scope>
    <source>
        <strain evidence="1">FP105234-sp</strain>
    </source>
</reference>
<evidence type="ECO:0000313" key="2">
    <source>
        <dbReference type="Proteomes" id="UP000814033"/>
    </source>
</evidence>
<dbReference type="EMBL" id="MU275913">
    <property type="protein sequence ID" value="KAI0047005.1"/>
    <property type="molecule type" value="Genomic_DNA"/>
</dbReference>
<name>A0ACB8RSR1_9AGAM</name>
<sequence>MSHPKSVAQSNGLSDSCCFTPPPPKDAGIDAQGYLLLPSPSRTAVPCIKCRDVDVSPGDGRGPDLISSDLPPRWALSNLPTTIPFIDRLDLPPEYDGLQPCDVQIPQLDLALTCATHALPIYPPPLTGRGLTKIFPHPSNNVSRSTSSFFHRQERQFFAKPGNEIIRVRAELDFPPPPRTRARPMGEQRGGYTLPELVWPQQSVKACVRDAAAGVPAPSVQRQPHGGTIAFRTRSSR</sequence>
<reference evidence="1" key="1">
    <citation type="submission" date="2021-02" db="EMBL/GenBank/DDBJ databases">
        <authorList>
            <consortium name="DOE Joint Genome Institute"/>
            <person name="Ahrendt S."/>
            <person name="Looney B.P."/>
            <person name="Miyauchi S."/>
            <person name="Morin E."/>
            <person name="Drula E."/>
            <person name="Courty P.E."/>
            <person name="Chicoki N."/>
            <person name="Fauchery L."/>
            <person name="Kohler A."/>
            <person name="Kuo A."/>
            <person name="Labutti K."/>
            <person name="Pangilinan J."/>
            <person name="Lipzen A."/>
            <person name="Riley R."/>
            <person name="Andreopoulos W."/>
            <person name="He G."/>
            <person name="Johnson J."/>
            <person name="Barry K.W."/>
            <person name="Grigoriev I.V."/>
            <person name="Nagy L."/>
            <person name="Hibbett D."/>
            <person name="Henrissat B."/>
            <person name="Matheny P.B."/>
            <person name="Labbe J."/>
            <person name="Martin F."/>
        </authorList>
    </citation>
    <scope>NUCLEOTIDE SEQUENCE</scope>
    <source>
        <strain evidence="1">FP105234-sp</strain>
    </source>
</reference>
<keyword evidence="2" id="KW-1185">Reference proteome</keyword>
<dbReference type="Proteomes" id="UP000814033">
    <property type="component" value="Unassembled WGS sequence"/>
</dbReference>
<organism evidence="1 2">
    <name type="scientific">Auriscalpium vulgare</name>
    <dbReference type="NCBI Taxonomy" id="40419"/>
    <lineage>
        <taxon>Eukaryota</taxon>
        <taxon>Fungi</taxon>
        <taxon>Dikarya</taxon>
        <taxon>Basidiomycota</taxon>
        <taxon>Agaricomycotina</taxon>
        <taxon>Agaricomycetes</taxon>
        <taxon>Russulales</taxon>
        <taxon>Auriscalpiaceae</taxon>
        <taxon>Auriscalpium</taxon>
    </lineage>
</organism>
<protein>
    <submittedName>
        <fullName evidence="1">Uncharacterized protein</fullName>
    </submittedName>
</protein>